<accession>A0AC60QTU2</accession>
<evidence type="ECO:0000313" key="2">
    <source>
        <dbReference type="Proteomes" id="UP000805193"/>
    </source>
</evidence>
<evidence type="ECO:0000313" key="1">
    <source>
        <dbReference type="EMBL" id="KAG0443037.1"/>
    </source>
</evidence>
<name>A0AC60QTU2_IXOPE</name>
<gene>
    <name evidence="1" type="ORF">HPB47_015355</name>
</gene>
<comment type="caution">
    <text evidence="1">The sequence shown here is derived from an EMBL/GenBank/DDBJ whole genome shotgun (WGS) entry which is preliminary data.</text>
</comment>
<dbReference type="EMBL" id="JABSTQ010003928">
    <property type="protein sequence ID" value="KAG0443037.1"/>
    <property type="molecule type" value="Genomic_DNA"/>
</dbReference>
<protein>
    <submittedName>
        <fullName evidence="1">Uncharacterized protein</fullName>
    </submittedName>
</protein>
<keyword evidence="2" id="KW-1185">Reference proteome</keyword>
<sequence>MDPSRRRGPYKKYLANPEELGAPVKAGVWRVASPRTPSHAGSPAHVWLCVAFPCLGKRASWWLSQARGGTYAEAAVRRTRSLSKASVGTQYSLQDTERPPSPLTPTETSVGSQTPEAPQKLTKSKAFPQRLAPKVRVELDPTCSQVRKGSPPSSTQGVEEAMEVNVSLTEPLPCTEGSMETATPVTSCLKAGSVSSAPQKKLAQASQVPAGPSGRGRAQPTCLTDNPRKPGHSDEAVSLKGPEVSTEEKMEEASPASDDDLLPSGAESLSSSVAFEAQLRKVGIDLRIQNEHLQQQNRERQVCWAGDSKTLQKVVQEMVRHLFSKQVPGRFSLLGYRGKSRFKNTTMRMVVIVAEDDRRRNPPRTTEGPRSSHKDWNDASATVPNNFNVFIDGHEASALVDTCADYTVSSGRVFDASGKCRRHGKGINYEPPDSTSLHQSAGAPITSRLTARPAR</sequence>
<reference evidence="1 2" key="1">
    <citation type="journal article" date="2020" name="Cell">
        <title>Large-Scale Comparative Analyses of Tick Genomes Elucidate Their Genetic Diversity and Vector Capacities.</title>
        <authorList>
            <consortium name="Tick Genome and Microbiome Consortium (TIGMIC)"/>
            <person name="Jia N."/>
            <person name="Wang J."/>
            <person name="Shi W."/>
            <person name="Du L."/>
            <person name="Sun Y."/>
            <person name="Zhan W."/>
            <person name="Jiang J.F."/>
            <person name="Wang Q."/>
            <person name="Zhang B."/>
            <person name="Ji P."/>
            <person name="Bell-Sakyi L."/>
            <person name="Cui X.M."/>
            <person name="Yuan T.T."/>
            <person name="Jiang B.G."/>
            <person name="Yang W.F."/>
            <person name="Lam T.T."/>
            <person name="Chang Q.C."/>
            <person name="Ding S.J."/>
            <person name="Wang X.J."/>
            <person name="Zhu J.G."/>
            <person name="Ruan X.D."/>
            <person name="Zhao L."/>
            <person name="Wei J.T."/>
            <person name="Ye R.Z."/>
            <person name="Que T.C."/>
            <person name="Du C.H."/>
            <person name="Zhou Y.H."/>
            <person name="Cheng J.X."/>
            <person name="Dai P.F."/>
            <person name="Guo W.B."/>
            <person name="Han X.H."/>
            <person name="Huang E.J."/>
            <person name="Li L.F."/>
            <person name="Wei W."/>
            <person name="Gao Y.C."/>
            <person name="Liu J.Z."/>
            <person name="Shao H.Z."/>
            <person name="Wang X."/>
            <person name="Wang C.C."/>
            <person name="Yang T.C."/>
            <person name="Huo Q.B."/>
            <person name="Li W."/>
            <person name="Chen H.Y."/>
            <person name="Chen S.E."/>
            <person name="Zhou L.G."/>
            <person name="Ni X.B."/>
            <person name="Tian J.H."/>
            <person name="Sheng Y."/>
            <person name="Liu T."/>
            <person name="Pan Y.S."/>
            <person name="Xia L.Y."/>
            <person name="Li J."/>
            <person name="Zhao F."/>
            <person name="Cao W.C."/>
        </authorList>
    </citation>
    <scope>NUCLEOTIDE SEQUENCE [LARGE SCALE GENOMIC DNA]</scope>
    <source>
        <strain evidence="1">Iper-2018</strain>
    </source>
</reference>
<dbReference type="Proteomes" id="UP000805193">
    <property type="component" value="Unassembled WGS sequence"/>
</dbReference>
<proteinExistence type="predicted"/>
<organism evidence="1 2">
    <name type="scientific">Ixodes persulcatus</name>
    <name type="common">Taiga tick</name>
    <dbReference type="NCBI Taxonomy" id="34615"/>
    <lineage>
        <taxon>Eukaryota</taxon>
        <taxon>Metazoa</taxon>
        <taxon>Ecdysozoa</taxon>
        <taxon>Arthropoda</taxon>
        <taxon>Chelicerata</taxon>
        <taxon>Arachnida</taxon>
        <taxon>Acari</taxon>
        <taxon>Parasitiformes</taxon>
        <taxon>Ixodida</taxon>
        <taxon>Ixodoidea</taxon>
        <taxon>Ixodidae</taxon>
        <taxon>Ixodinae</taxon>
        <taxon>Ixodes</taxon>
    </lineage>
</organism>